<evidence type="ECO:0000256" key="11">
    <source>
        <dbReference type="ARBA" id="ARBA00023163"/>
    </source>
</evidence>
<evidence type="ECO:0000256" key="8">
    <source>
        <dbReference type="ARBA" id="ARBA00022842"/>
    </source>
</evidence>
<feature type="compositionally biased region" description="Polar residues" evidence="14">
    <location>
        <begin position="307"/>
        <end position="316"/>
    </location>
</feature>
<accession>A0ABQ8HYN4</accession>
<dbReference type="InterPro" id="IPR036691">
    <property type="entry name" value="Endo/exonu/phosph_ase_sf"/>
</dbReference>
<evidence type="ECO:0000313" key="17">
    <source>
        <dbReference type="Proteomes" id="UP000827721"/>
    </source>
</evidence>
<dbReference type="Gene3D" id="3.40.1810.10">
    <property type="entry name" value="Transcription factor, MADS-box"/>
    <property type="match status" value="1"/>
</dbReference>
<feature type="domain" description="MADS-box" evidence="15">
    <location>
        <begin position="662"/>
        <end position="722"/>
    </location>
</feature>
<proteinExistence type="predicted"/>
<dbReference type="Pfam" id="PF03372">
    <property type="entry name" value="Exo_endo_phos"/>
    <property type="match status" value="1"/>
</dbReference>
<evidence type="ECO:0000256" key="14">
    <source>
        <dbReference type="SAM" id="MobiDB-lite"/>
    </source>
</evidence>
<keyword evidence="9" id="KW-0805">Transcription regulation</keyword>
<dbReference type="Proteomes" id="UP000827721">
    <property type="component" value="Unassembled WGS sequence"/>
</dbReference>
<dbReference type="PANTHER" id="PTHR15822">
    <property type="entry name" value="TRAF AND TNF RECEPTOR-ASSOCIATED PROTEIN"/>
    <property type="match status" value="1"/>
</dbReference>
<keyword evidence="8" id="KW-0460">Magnesium</keyword>
<protein>
    <recommendedName>
        <fullName evidence="15">MADS-box domain-containing protein</fullName>
    </recommendedName>
</protein>
<evidence type="ECO:0000256" key="1">
    <source>
        <dbReference type="ARBA" id="ARBA00001936"/>
    </source>
</evidence>
<feature type="compositionally biased region" description="Low complexity" evidence="14">
    <location>
        <begin position="246"/>
        <end position="255"/>
    </location>
</feature>
<dbReference type="CDD" id="cd00265">
    <property type="entry name" value="MADS_MEF2_like"/>
    <property type="match status" value="1"/>
</dbReference>
<gene>
    <name evidence="16" type="ORF">JRO89_XS06G0167000</name>
</gene>
<organism evidence="16 17">
    <name type="scientific">Xanthoceras sorbifolium</name>
    <dbReference type="NCBI Taxonomy" id="99658"/>
    <lineage>
        <taxon>Eukaryota</taxon>
        <taxon>Viridiplantae</taxon>
        <taxon>Streptophyta</taxon>
        <taxon>Embryophyta</taxon>
        <taxon>Tracheophyta</taxon>
        <taxon>Spermatophyta</taxon>
        <taxon>Magnoliopsida</taxon>
        <taxon>eudicotyledons</taxon>
        <taxon>Gunneridae</taxon>
        <taxon>Pentapetalae</taxon>
        <taxon>rosids</taxon>
        <taxon>malvids</taxon>
        <taxon>Sapindales</taxon>
        <taxon>Sapindaceae</taxon>
        <taxon>Xanthoceroideae</taxon>
        <taxon>Xanthoceras</taxon>
    </lineage>
</organism>
<dbReference type="InterPro" id="IPR033896">
    <property type="entry name" value="MEF2-like_N"/>
</dbReference>
<keyword evidence="7" id="KW-0378">Hydrolase</keyword>
<dbReference type="Gene3D" id="3.60.10.10">
    <property type="entry name" value="Endonuclease/exonuclease/phosphatase"/>
    <property type="match status" value="1"/>
</dbReference>
<reference evidence="16 17" key="1">
    <citation type="submission" date="2021-02" db="EMBL/GenBank/DDBJ databases">
        <title>Plant Genome Project.</title>
        <authorList>
            <person name="Zhang R.-G."/>
        </authorList>
    </citation>
    <scope>NUCLEOTIDE SEQUENCE [LARGE SCALE GENOMIC DNA]</scope>
    <source>
        <tissue evidence="16">Leaves</tissue>
    </source>
</reference>
<evidence type="ECO:0000256" key="5">
    <source>
        <dbReference type="ARBA" id="ARBA00022723"/>
    </source>
</evidence>
<sequence length="807" mass="92411">MALIIHLGHIGCATVFSRRTVGIDPGIKKRLAVFKSAKDAWNYLARLYAHSTLAENFQLEMDMRAISQGDRSIQELHDILVSFWDKLAMMEPKDLSGLDSFKKYREEQRLVQLLIALRDDFEPLRRSILQRSTFPSVQEAVEELITEERRVKSLLVSSKHEKLVPPPQPQLESLSLNPQIDHQVARNQCTGCHQTGHSMLKCPEKFKNDKNKLTVKSYKASDQFGRCQPTGRESIQKSCELYQPMSSKSRSASSSTLDADGQPASFDGMQSYFFNVNAQVERDLFVESPLETGCYLPPSKRYGGYGSSNMEPMQLSSKHHQPVQPSSETSRPASRLTPDNDDEPILPRDKFRSMVKLVAQIHSDFGESPLESACYLPDSDEEDYNSSTSLSTLKILSYNVWFREDIEVHKRMESIGSLIQLHSPDVICFQEVTRNIYDIFKQSNWWDKYNCSVSDEMACTRRYFCMQLSTLPVKSFVRVPFSNSRMGRELCMAEIEVKGVEDPLIVATSHLESPKPQSDQMHSRERVAQAKEVLSRLIGSNSSPNMIFCGDMNWDDDLEGRFPLFGGWIDAWEELRPGEDGWTFDTKSNPMLVGNWPLQKRLDRFICNLCDFKLDAIEMIGKEAIPGVTYCKGKQKRKMELPVLPSDHYGLLSSISRRPKGTGRKKIEIKKIENKLSLKVAFSKRRKGLFKKTAEICQLCDAEIAIIVFSTKGRLFSYGHPSVEHVVNRFLRENWAEEEEEEEEEPPLAVGGVGEFWFDVSLENFDIEELEEYTGRLQFLKKNLVMRMEELIMRRTSEIDFLGRFSS</sequence>
<keyword evidence="6" id="KW-0227">DNA damage</keyword>
<keyword evidence="10" id="KW-0238">DNA-binding</keyword>
<keyword evidence="11" id="KW-0804">Transcription</keyword>
<evidence type="ECO:0000259" key="15">
    <source>
        <dbReference type="PROSITE" id="PS50066"/>
    </source>
</evidence>
<feature type="region of interest" description="Disordered" evidence="14">
    <location>
        <begin position="305"/>
        <end position="347"/>
    </location>
</feature>
<evidence type="ECO:0000256" key="4">
    <source>
        <dbReference type="ARBA" id="ARBA00022722"/>
    </source>
</evidence>
<evidence type="ECO:0000313" key="16">
    <source>
        <dbReference type="EMBL" id="KAH7569466.1"/>
    </source>
</evidence>
<dbReference type="SUPFAM" id="SSF56219">
    <property type="entry name" value="DNase I-like"/>
    <property type="match status" value="1"/>
</dbReference>
<evidence type="ECO:0000256" key="6">
    <source>
        <dbReference type="ARBA" id="ARBA00022763"/>
    </source>
</evidence>
<dbReference type="InterPro" id="IPR002100">
    <property type="entry name" value="TF_MADSbox"/>
</dbReference>
<evidence type="ECO:0000256" key="13">
    <source>
        <dbReference type="ARBA" id="ARBA00023242"/>
    </source>
</evidence>
<comment type="caution">
    <text evidence="16">The sequence shown here is derived from an EMBL/GenBank/DDBJ whole genome shotgun (WGS) entry which is preliminary data.</text>
</comment>
<keyword evidence="5" id="KW-0479">Metal-binding</keyword>
<comment type="subcellular location">
    <subcellularLocation>
        <location evidence="3">Nucleus</location>
        <location evidence="3">PML body</location>
    </subcellularLocation>
</comment>
<dbReference type="SMART" id="SM00432">
    <property type="entry name" value="MADS"/>
    <property type="match status" value="1"/>
</dbReference>
<dbReference type="Pfam" id="PF00319">
    <property type="entry name" value="SRF-TF"/>
    <property type="match status" value="1"/>
</dbReference>
<dbReference type="PANTHER" id="PTHR15822:SF4">
    <property type="entry name" value="TYROSYL-DNA PHOSPHODIESTERASE 2"/>
    <property type="match status" value="1"/>
</dbReference>
<keyword evidence="4" id="KW-0540">Nuclease</keyword>
<dbReference type="InterPro" id="IPR005135">
    <property type="entry name" value="Endo/exonuclease/phosphatase"/>
</dbReference>
<keyword evidence="13" id="KW-0539">Nucleus</keyword>
<keyword evidence="12" id="KW-0234">DNA repair</keyword>
<dbReference type="InterPro" id="IPR036879">
    <property type="entry name" value="TF_MADSbox_sf"/>
</dbReference>
<evidence type="ECO:0000256" key="3">
    <source>
        <dbReference type="ARBA" id="ARBA00004322"/>
    </source>
</evidence>
<comment type="cofactor">
    <cofactor evidence="2">
        <name>Mg(2+)</name>
        <dbReference type="ChEBI" id="CHEBI:18420"/>
    </cofactor>
</comment>
<keyword evidence="17" id="KW-1185">Reference proteome</keyword>
<dbReference type="PRINTS" id="PR00404">
    <property type="entry name" value="MADSDOMAIN"/>
</dbReference>
<dbReference type="InterPro" id="IPR051547">
    <property type="entry name" value="TDP2-like"/>
</dbReference>
<comment type="cofactor">
    <cofactor evidence="1">
        <name>Mn(2+)</name>
        <dbReference type="ChEBI" id="CHEBI:29035"/>
    </cofactor>
</comment>
<feature type="region of interest" description="Disordered" evidence="14">
    <location>
        <begin position="242"/>
        <end position="262"/>
    </location>
</feature>
<feature type="compositionally biased region" description="Polar residues" evidence="14">
    <location>
        <begin position="323"/>
        <end position="332"/>
    </location>
</feature>
<dbReference type="EMBL" id="JAFEMO010000006">
    <property type="protein sequence ID" value="KAH7569466.1"/>
    <property type="molecule type" value="Genomic_DNA"/>
</dbReference>
<evidence type="ECO:0000256" key="2">
    <source>
        <dbReference type="ARBA" id="ARBA00001946"/>
    </source>
</evidence>
<evidence type="ECO:0000256" key="10">
    <source>
        <dbReference type="ARBA" id="ARBA00023125"/>
    </source>
</evidence>
<name>A0ABQ8HYN4_9ROSI</name>
<evidence type="ECO:0000256" key="7">
    <source>
        <dbReference type="ARBA" id="ARBA00022801"/>
    </source>
</evidence>
<evidence type="ECO:0000256" key="9">
    <source>
        <dbReference type="ARBA" id="ARBA00023015"/>
    </source>
</evidence>
<dbReference type="CDD" id="cd09080">
    <property type="entry name" value="TDP2"/>
    <property type="match status" value="1"/>
</dbReference>
<dbReference type="PROSITE" id="PS50066">
    <property type="entry name" value="MADS_BOX_2"/>
    <property type="match status" value="1"/>
</dbReference>
<evidence type="ECO:0000256" key="12">
    <source>
        <dbReference type="ARBA" id="ARBA00023204"/>
    </source>
</evidence>
<dbReference type="SUPFAM" id="SSF55455">
    <property type="entry name" value="SRF-like"/>
    <property type="match status" value="1"/>
</dbReference>